<dbReference type="InterPro" id="IPR013762">
    <property type="entry name" value="Integrase-like_cat_sf"/>
</dbReference>
<feature type="region of interest" description="Disordered" evidence="2">
    <location>
        <begin position="153"/>
        <end position="179"/>
    </location>
</feature>
<comment type="caution">
    <text evidence="4">The sequence shown here is derived from an EMBL/GenBank/DDBJ whole genome shotgun (WGS) entry which is preliminary data.</text>
</comment>
<dbReference type="Pfam" id="PF00589">
    <property type="entry name" value="Phage_integrase"/>
    <property type="match status" value="1"/>
</dbReference>
<dbReference type="PROSITE" id="PS51898">
    <property type="entry name" value="TYR_RECOMBINASE"/>
    <property type="match status" value="1"/>
</dbReference>
<dbReference type="Proteomes" id="UP000298347">
    <property type="component" value="Unassembled WGS sequence"/>
</dbReference>
<accession>A0A4Z0GMV7</accession>
<dbReference type="InterPro" id="IPR002104">
    <property type="entry name" value="Integrase_catalytic"/>
</dbReference>
<dbReference type="InterPro" id="IPR011010">
    <property type="entry name" value="DNA_brk_join_enz"/>
</dbReference>
<organism evidence="4 5">
    <name type="scientific">Sporolactobacillus shoreae</name>
    <dbReference type="NCBI Taxonomy" id="1465501"/>
    <lineage>
        <taxon>Bacteria</taxon>
        <taxon>Bacillati</taxon>
        <taxon>Bacillota</taxon>
        <taxon>Bacilli</taxon>
        <taxon>Bacillales</taxon>
        <taxon>Sporolactobacillaceae</taxon>
        <taxon>Sporolactobacillus</taxon>
    </lineage>
</organism>
<dbReference type="GO" id="GO:0015074">
    <property type="term" value="P:DNA integration"/>
    <property type="evidence" value="ECO:0007669"/>
    <property type="project" value="InterPro"/>
</dbReference>
<sequence>MEDLDFKSQRVHVTKTMIYHNAHDFHTDQPKTKASIRKVALSADCLRQIERWHECQKHSIGTCRYVFSTTGIPMNRNAVEKMIWHKADECGLPRVNCHSLRHAHASLLIEQGANPLLLRDRLGHSDVKITLQVYGHLYPNRDQTLAQSLDGLVTLPAAKQSPQESDEKNSQRTGEEPEK</sequence>
<feature type="domain" description="Tyr recombinase" evidence="3">
    <location>
        <begin position="1"/>
        <end position="150"/>
    </location>
</feature>
<dbReference type="OrthoDB" id="9803188at2"/>
<evidence type="ECO:0000313" key="4">
    <source>
        <dbReference type="EMBL" id="TGA97493.1"/>
    </source>
</evidence>
<dbReference type="SUPFAM" id="SSF56349">
    <property type="entry name" value="DNA breaking-rejoining enzymes"/>
    <property type="match status" value="1"/>
</dbReference>
<feature type="compositionally biased region" description="Basic and acidic residues" evidence="2">
    <location>
        <begin position="165"/>
        <end position="179"/>
    </location>
</feature>
<evidence type="ECO:0000256" key="2">
    <source>
        <dbReference type="SAM" id="MobiDB-lite"/>
    </source>
</evidence>
<dbReference type="GO" id="GO:0003677">
    <property type="term" value="F:DNA binding"/>
    <property type="evidence" value="ECO:0007669"/>
    <property type="project" value="InterPro"/>
</dbReference>
<dbReference type="PANTHER" id="PTHR30349">
    <property type="entry name" value="PHAGE INTEGRASE-RELATED"/>
    <property type="match status" value="1"/>
</dbReference>
<reference evidence="4 5" key="1">
    <citation type="journal article" date="2015" name="Int. J. Syst. Evol. Microbiol.">
        <title>Sporolactobacillus shoreae sp. nov. and Sporolactobacillus spathodeae sp. nov., two spore-forming lactic acid bacteria isolated from tree barks in Thailand.</title>
        <authorList>
            <person name="Thamacharoensuk T."/>
            <person name="Kitahara M."/>
            <person name="Ohkuma M."/>
            <person name="Thongchul N."/>
            <person name="Tanasupawat S."/>
        </authorList>
    </citation>
    <scope>NUCLEOTIDE SEQUENCE [LARGE SCALE GENOMIC DNA]</scope>
    <source>
        <strain evidence="4 5">BK92</strain>
    </source>
</reference>
<dbReference type="GO" id="GO:0006310">
    <property type="term" value="P:DNA recombination"/>
    <property type="evidence" value="ECO:0007669"/>
    <property type="project" value="UniProtKB-KW"/>
</dbReference>
<name>A0A4Z0GMV7_9BACL</name>
<dbReference type="InterPro" id="IPR050090">
    <property type="entry name" value="Tyrosine_recombinase_XerCD"/>
</dbReference>
<keyword evidence="1" id="KW-0233">DNA recombination</keyword>
<protein>
    <submittedName>
        <fullName evidence="4">Site-specific integrase</fullName>
    </submittedName>
</protein>
<gene>
    <name evidence="4" type="ORF">E4665_11630</name>
</gene>
<evidence type="ECO:0000256" key="1">
    <source>
        <dbReference type="ARBA" id="ARBA00023172"/>
    </source>
</evidence>
<dbReference type="CDD" id="cd01189">
    <property type="entry name" value="INT_ICEBs1_C_like"/>
    <property type="match status" value="1"/>
</dbReference>
<dbReference type="Gene3D" id="1.10.443.10">
    <property type="entry name" value="Intergrase catalytic core"/>
    <property type="match status" value="1"/>
</dbReference>
<dbReference type="PANTHER" id="PTHR30349:SF64">
    <property type="entry name" value="PROPHAGE INTEGRASE INTD-RELATED"/>
    <property type="match status" value="1"/>
</dbReference>
<evidence type="ECO:0000313" key="5">
    <source>
        <dbReference type="Proteomes" id="UP000298347"/>
    </source>
</evidence>
<proteinExistence type="predicted"/>
<evidence type="ECO:0000259" key="3">
    <source>
        <dbReference type="PROSITE" id="PS51898"/>
    </source>
</evidence>
<keyword evidence="5" id="KW-1185">Reference proteome</keyword>
<dbReference type="AlphaFoldDB" id="A0A4Z0GMV7"/>
<dbReference type="EMBL" id="SRJD01000013">
    <property type="protein sequence ID" value="TGA97493.1"/>
    <property type="molecule type" value="Genomic_DNA"/>
</dbReference>